<evidence type="ECO:0000259" key="4">
    <source>
        <dbReference type="PROSITE" id="PS50043"/>
    </source>
</evidence>
<dbReference type="Gene3D" id="1.10.10.10">
    <property type="entry name" value="Winged helix-like DNA-binding domain superfamily/Winged helix DNA-binding domain"/>
    <property type="match status" value="1"/>
</dbReference>
<evidence type="ECO:0000313" key="5">
    <source>
        <dbReference type="EMBL" id="SHN25783.1"/>
    </source>
</evidence>
<dbReference type="SUPFAM" id="SSF75516">
    <property type="entry name" value="Pheromone-binding domain of LuxR-like quorum-sensing transcription factors"/>
    <property type="match status" value="1"/>
</dbReference>
<accession>A0A1M7Q5S0</accession>
<organism evidence="5 6">
    <name type="scientific">Pseudomonas asturiensis</name>
    <dbReference type="NCBI Taxonomy" id="1190415"/>
    <lineage>
        <taxon>Bacteria</taxon>
        <taxon>Pseudomonadati</taxon>
        <taxon>Pseudomonadota</taxon>
        <taxon>Gammaproteobacteria</taxon>
        <taxon>Pseudomonadales</taxon>
        <taxon>Pseudomonadaceae</taxon>
        <taxon>Pseudomonas</taxon>
    </lineage>
</organism>
<reference evidence="5 6" key="1">
    <citation type="submission" date="2016-11" db="EMBL/GenBank/DDBJ databases">
        <authorList>
            <person name="Jaros S."/>
            <person name="Januszkiewicz K."/>
            <person name="Wedrychowicz H."/>
        </authorList>
    </citation>
    <scope>NUCLEOTIDE SEQUENCE [LARGE SCALE GENOMIC DNA]</scope>
    <source>
        <strain evidence="5 6">LMG 26898</strain>
    </source>
</reference>
<keyword evidence="1" id="KW-0805">Transcription regulation</keyword>
<dbReference type="GO" id="GO:0006355">
    <property type="term" value="P:regulation of DNA-templated transcription"/>
    <property type="evidence" value="ECO:0007669"/>
    <property type="project" value="InterPro"/>
</dbReference>
<dbReference type="STRING" id="1190415.SAMN05216593_11878"/>
<dbReference type="SUPFAM" id="SSF46894">
    <property type="entry name" value="C-terminal effector domain of the bipartite response regulators"/>
    <property type="match status" value="1"/>
</dbReference>
<dbReference type="InterPro" id="IPR016032">
    <property type="entry name" value="Sig_transdc_resp-reg_C-effctor"/>
</dbReference>
<dbReference type="Pfam" id="PF00196">
    <property type="entry name" value="GerE"/>
    <property type="match status" value="1"/>
</dbReference>
<evidence type="ECO:0000313" key="6">
    <source>
        <dbReference type="Proteomes" id="UP000183983"/>
    </source>
</evidence>
<dbReference type="PANTHER" id="PTHR44688">
    <property type="entry name" value="DNA-BINDING TRANSCRIPTIONAL ACTIVATOR DEVR_DOSR"/>
    <property type="match status" value="1"/>
</dbReference>
<dbReference type="Proteomes" id="UP000183983">
    <property type="component" value="Unassembled WGS sequence"/>
</dbReference>
<keyword evidence="2" id="KW-0238">DNA-binding</keyword>
<dbReference type="GO" id="GO:0003677">
    <property type="term" value="F:DNA binding"/>
    <property type="evidence" value="ECO:0007669"/>
    <property type="project" value="UniProtKB-KW"/>
</dbReference>
<gene>
    <name evidence="5" type="ORF">SAMN05216593_11878</name>
</gene>
<dbReference type="SMART" id="SM00421">
    <property type="entry name" value="HTH_LUXR"/>
    <property type="match status" value="1"/>
</dbReference>
<sequence length="240" mass="26939">MCSAMTDNVTMGSLIEQMVNTITEFDGQTAIENALEWLRRECGCETAMFYQLKSARLLALVTSNVDEAWRREYGRAQMIAQDPVIRFYRNNLGFLDWRDALRLFPAPVWYEEALAACQLLPAMSYGYTGHCRDMNSVTSVITLGGMRRALGPEDKYLITSLVPVLHRVCRGIGSNSRGLTRKELEILQWARNGKTAWEISVIRGVSEATVKYHFKTIYSKLGVANKAQAVGEALCRGLIG</sequence>
<dbReference type="Gene3D" id="3.30.450.80">
    <property type="entry name" value="Transcription factor LuxR-like, autoinducer-binding domain"/>
    <property type="match status" value="1"/>
</dbReference>
<feature type="domain" description="HTH luxR-type" evidence="4">
    <location>
        <begin position="172"/>
        <end position="237"/>
    </location>
</feature>
<dbReference type="OrthoDB" id="9774661at2"/>
<dbReference type="AlphaFoldDB" id="A0A1M7Q5S0"/>
<dbReference type="InterPro" id="IPR000792">
    <property type="entry name" value="Tscrpt_reg_LuxR_C"/>
</dbReference>
<dbReference type="RefSeq" id="WP_073171566.1">
    <property type="nucleotide sequence ID" value="NZ_FRDA01000018.1"/>
</dbReference>
<name>A0A1M7Q5S0_9PSED</name>
<evidence type="ECO:0000256" key="1">
    <source>
        <dbReference type="ARBA" id="ARBA00023015"/>
    </source>
</evidence>
<dbReference type="PROSITE" id="PS50043">
    <property type="entry name" value="HTH_LUXR_2"/>
    <property type="match status" value="1"/>
</dbReference>
<dbReference type="Pfam" id="PF03472">
    <property type="entry name" value="Autoind_bind"/>
    <property type="match status" value="1"/>
</dbReference>
<dbReference type="EMBL" id="FRDA01000018">
    <property type="protein sequence ID" value="SHN25783.1"/>
    <property type="molecule type" value="Genomic_DNA"/>
</dbReference>
<proteinExistence type="predicted"/>
<dbReference type="PANTHER" id="PTHR44688:SF16">
    <property type="entry name" value="DNA-BINDING TRANSCRIPTIONAL ACTIVATOR DEVR_DOSR"/>
    <property type="match status" value="1"/>
</dbReference>
<evidence type="ECO:0000256" key="3">
    <source>
        <dbReference type="ARBA" id="ARBA00023163"/>
    </source>
</evidence>
<dbReference type="CDD" id="cd06170">
    <property type="entry name" value="LuxR_C_like"/>
    <property type="match status" value="1"/>
</dbReference>
<dbReference type="InterPro" id="IPR036693">
    <property type="entry name" value="TF_LuxR_autoind-bd_dom_sf"/>
</dbReference>
<dbReference type="PRINTS" id="PR00038">
    <property type="entry name" value="HTHLUXR"/>
</dbReference>
<dbReference type="InterPro" id="IPR005143">
    <property type="entry name" value="TF_LuxR_autoind-bd_dom"/>
</dbReference>
<protein>
    <submittedName>
        <fullName evidence="5">LuxR family transcriptional regulator</fullName>
    </submittedName>
</protein>
<keyword evidence="3" id="KW-0804">Transcription</keyword>
<dbReference type="InterPro" id="IPR036388">
    <property type="entry name" value="WH-like_DNA-bd_sf"/>
</dbReference>
<evidence type="ECO:0000256" key="2">
    <source>
        <dbReference type="ARBA" id="ARBA00023125"/>
    </source>
</evidence>